<dbReference type="Proteomes" id="UP000564573">
    <property type="component" value="Unassembled WGS sequence"/>
</dbReference>
<keyword evidence="3" id="KW-0067">ATP-binding</keyword>
<dbReference type="InterPro" id="IPR029000">
    <property type="entry name" value="Cyclophilin-like_dom_sf"/>
</dbReference>
<keyword evidence="7" id="KW-1185">Reference proteome</keyword>
<dbReference type="Gene3D" id="2.40.100.10">
    <property type="entry name" value="Cyclophilin-like"/>
    <property type="match status" value="1"/>
</dbReference>
<protein>
    <submittedName>
        <fullName evidence="6">Biotin-dependent carboxylase-like uncharacterized protein</fullName>
    </submittedName>
</protein>
<evidence type="ECO:0000256" key="3">
    <source>
        <dbReference type="ARBA" id="ARBA00022840"/>
    </source>
</evidence>
<evidence type="ECO:0000256" key="4">
    <source>
        <dbReference type="SAM" id="MobiDB-lite"/>
    </source>
</evidence>
<evidence type="ECO:0000313" key="7">
    <source>
        <dbReference type="Proteomes" id="UP000564573"/>
    </source>
</evidence>
<dbReference type="PANTHER" id="PTHR43309:SF3">
    <property type="entry name" value="5-OXOPROLINASE SUBUNIT C"/>
    <property type="match status" value="1"/>
</dbReference>
<comment type="caution">
    <text evidence="6">The sequence shown here is derived from an EMBL/GenBank/DDBJ whole genome shotgun (WGS) entry which is preliminary data.</text>
</comment>
<evidence type="ECO:0000256" key="1">
    <source>
        <dbReference type="ARBA" id="ARBA00022741"/>
    </source>
</evidence>
<evidence type="ECO:0000259" key="5">
    <source>
        <dbReference type="SMART" id="SM00797"/>
    </source>
</evidence>
<dbReference type="AlphaFoldDB" id="A0A839XMA1"/>
<accession>A0A839XMA1</accession>
<evidence type="ECO:0000313" key="6">
    <source>
        <dbReference type="EMBL" id="MBB3661888.1"/>
    </source>
</evidence>
<feature type="domain" description="Carboxyltransferase" evidence="5">
    <location>
        <begin position="25"/>
        <end position="299"/>
    </location>
</feature>
<reference evidence="6 7" key="1">
    <citation type="submission" date="2020-08" db="EMBL/GenBank/DDBJ databases">
        <title>Sequencing the genomes of 1000 actinobacteria strains.</title>
        <authorList>
            <person name="Klenk H.-P."/>
        </authorList>
    </citation>
    <scope>NUCLEOTIDE SEQUENCE [LARGE SCALE GENOMIC DNA]</scope>
    <source>
        <strain evidence="6 7">DSM 45267</strain>
    </source>
</reference>
<feature type="region of interest" description="Disordered" evidence="4">
    <location>
        <begin position="287"/>
        <end position="314"/>
    </location>
</feature>
<keyword evidence="1" id="KW-0547">Nucleotide-binding</keyword>
<evidence type="ECO:0000256" key="2">
    <source>
        <dbReference type="ARBA" id="ARBA00022801"/>
    </source>
</evidence>
<dbReference type="InterPro" id="IPR052708">
    <property type="entry name" value="PxpC"/>
</dbReference>
<dbReference type="GO" id="GO:0016787">
    <property type="term" value="F:hydrolase activity"/>
    <property type="evidence" value="ECO:0007669"/>
    <property type="project" value="UniProtKB-KW"/>
</dbReference>
<keyword evidence="2" id="KW-0378">Hydrolase</keyword>
<dbReference type="Pfam" id="PF02626">
    <property type="entry name" value="CT_A_B"/>
    <property type="match status" value="1"/>
</dbReference>
<dbReference type="InterPro" id="IPR003778">
    <property type="entry name" value="CT_A_B"/>
</dbReference>
<feature type="compositionally biased region" description="Polar residues" evidence="4">
    <location>
        <begin position="302"/>
        <end position="314"/>
    </location>
</feature>
<dbReference type="SMART" id="SM00797">
    <property type="entry name" value="AHS2"/>
    <property type="match status" value="1"/>
</dbReference>
<dbReference type="GO" id="GO:0005524">
    <property type="term" value="F:ATP binding"/>
    <property type="evidence" value="ECO:0007669"/>
    <property type="project" value="UniProtKB-KW"/>
</dbReference>
<dbReference type="RefSeq" id="WP_183779245.1">
    <property type="nucleotide sequence ID" value="NZ_JACIBS010000001.1"/>
</dbReference>
<gene>
    <name evidence="6" type="ORF">FB384_000792</name>
</gene>
<sequence>MTGLDVLAPGPLATVQDLGRPGNAGIGVGVSGAADRGSLRLANRLVGNDEDAACVEVTFGGFAARAQGPLTVAVTGAPCPVTVAGRGAAPDSVLRVPAGAEIRLGAPPRGLRSYLAVRGGLAPAAVLGSRSTDLLSGLGPQLLREGDVLPVGPAPARFPVVDGAPGRPIAEAEATLRVVTGPRDDWFTSRALQTLLTEPYTVTSECDRVGARLDGPELARAGVGELPSEGMVPGALQVPPSGKPTLFLADHPVTGGYPVIAVVVASDVDAAAQLRPGTRVRFVRARTSHPATPRSGAVWPSANRSAPSSSGRPS</sequence>
<organism evidence="6 7">
    <name type="scientific">Prauserella sediminis</name>
    <dbReference type="NCBI Taxonomy" id="577680"/>
    <lineage>
        <taxon>Bacteria</taxon>
        <taxon>Bacillati</taxon>
        <taxon>Actinomycetota</taxon>
        <taxon>Actinomycetes</taxon>
        <taxon>Pseudonocardiales</taxon>
        <taxon>Pseudonocardiaceae</taxon>
        <taxon>Prauserella</taxon>
        <taxon>Prauserella salsuginis group</taxon>
    </lineage>
</organism>
<proteinExistence type="predicted"/>
<name>A0A839XMA1_9PSEU</name>
<dbReference type="PANTHER" id="PTHR43309">
    <property type="entry name" value="5-OXOPROLINASE SUBUNIT C"/>
    <property type="match status" value="1"/>
</dbReference>
<dbReference type="SUPFAM" id="SSF50891">
    <property type="entry name" value="Cyclophilin-like"/>
    <property type="match status" value="1"/>
</dbReference>
<dbReference type="EMBL" id="JACIBS010000001">
    <property type="protein sequence ID" value="MBB3661888.1"/>
    <property type="molecule type" value="Genomic_DNA"/>
</dbReference>
<dbReference type="NCBIfam" id="TIGR00724">
    <property type="entry name" value="urea_amlyse_rel"/>
    <property type="match status" value="1"/>
</dbReference>